<dbReference type="HOGENOM" id="CLU_043600_1_0_1"/>
<feature type="region of interest" description="Disordered" evidence="7">
    <location>
        <begin position="387"/>
        <end position="412"/>
    </location>
</feature>
<reference evidence="12" key="1">
    <citation type="submission" date="2012-12" db="EMBL/GenBank/DDBJ databases">
        <authorList>
            <person name="Hellsten U."/>
            <person name="Grimwood J."/>
            <person name="Chapman J.A."/>
            <person name="Shapiro H."/>
            <person name="Aerts A."/>
            <person name="Otillar R.P."/>
            <person name="Terry A.Y."/>
            <person name="Boore J.L."/>
            <person name="Simakov O."/>
            <person name="Marletaz F."/>
            <person name="Cho S.-J."/>
            <person name="Edsinger-Gonzales E."/>
            <person name="Havlak P."/>
            <person name="Kuo D.-H."/>
            <person name="Larsson T."/>
            <person name="Lv J."/>
            <person name="Arendt D."/>
            <person name="Savage R."/>
            <person name="Osoegawa K."/>
            <person name="de Jong P."/>
            <person name="Lindberg D.R."/>
            <person name="Seaver E.C."/>
            <person name="Weisblat D.A."/>
            <person name="Putnam N.H."/>
            <person name="Grigoriev I.V."/>
            <person name="Rokhsar D.S."/>
        </authorList>
    </citation>
    <scope>NUCLEOTIDE SEQUENCE</scope>
    <source>
        <strain evidence="12">I ESC-2004</strain>
    </source>
</reference>
<accession>R7UHI8</accession>
<dbReference type="Proteomes" id="UP000014760">
    <property type="component" value="Unassembled WGS sequence"/>
</dbReference>
<feature type="compositionally biased region" description="Basic residues" evidence="7">
    <location>
        <begin position="292"/>
        <end position="301"/>
    </location>
</feature>
<evidence type="ECO:0000256" key="5">
    <source>
        <dbReference type="ARBA" id="ARBA00023136"/>
    </source>
</evidence>
<comment type="similarity">
    <text evidence="2">Belongs to the TMEM198 family.</text>
</comment>
<evidence type="ECO:0000259" key="9">
    <source>
        <dbReference type="Pfam" id="PF13886"/>
    </source>
</evidence>
<feature type="transmembrane region" description="Helical" evidence="8">
    <location>
        <begin position="185"/>
        <end position="205"/>
    </location>
</feature>
<dbReference type="STRING" id="283909.R7UHI8"/>
<dbReference type="InterPro" id="IPR025256">
    <property type="entry name" value="TM7S3/TM198-like_dom"/>
</dbReference>
<evidence type="ECO:0000256" key="1">
    <source>
        <dbReference type="ARBA" id="ARBA00004141"/>
    </source>
</evidence>
<reference evidence="11" key="3">
    <citation type="submission" date="2015-06" db="UniProtKB">
        <authorList>
            <consortium name="EnsemblMetazoa"/>
        </authorList>
    </citation>
    <scope>IDENTIFICATION</scope>
</reference>
<dbReference type="AlphaFoldDB" id="R7UHI8"/>
<evidence type="ECO:0000313" key="12">
    <source>
        <dbReference type="Proteomes" id="UP000014760"/>
    </source>
</evidence>
<evidence type="ECO:0000256" key="4">
    <source>
        <dbReference type="ARBA" id="ARBA00022989"/>
    </source>
</evidence>
<evidence type="ECO:0000256" key="2">
    <source>
        <dbReference type="ARBA" id="ARBA00006244"/>
    </source>
</evidence>
<dbReference type="EnsemblMetazoa" id="CapteT184147">
    <property type="protein sequence ID" value="CapteP184147"/>
    <property type="gene ID" value="CapteG184147"/>
</dbReference>
<dbReference type="OMA" id="DYEYGSQ"/>
<reference evidence="10 12" key="2">
    <citation type="journal article" date="2013" name="Nature">
        <title>Insights into bilaterian evolution from three spiralian genomes.</title>
        <authorList>
            <person name="Simakov O."/>
            <person name="Marletaz F."/>
            <person name="Cho S.J."/>
            <person name="Edsinger-Gonzales E."/>
            <person name="Havlak P."/>
            <person name="Hellsten U."/>
            <person name="Kuo D.H."/>
            <person name="Larsson T."/>
            <person name="Lv J."/>
            <person name="Arendt D."/>
            <person name="Savage R."/>
            <person name="Osoegawa K."/>
            <person name="de Jong P."/>
            <person name="Grimwood J."/>
            <person name="Chapman J.A."/>
            <person name="Shapiro H."/>
            <person name="Aerts A."/>
            <person name="Otillar R.P."/>
            <person name="Terry A.Y."/>
            <person name="Boore J.L."/>
            <person name="Grigoriev I.V."/>
            <person name="Lindberg D.R."/>
            <person name="Seaver E.C."/>
            <person name="Weisblat D.A."/>
            <person name="Putnam N.H."/>
            <person name="Rokhsar D.S."/>
        </authorList>
    </citation>
    <scope>NUCLEOTIDE SEQUENCE</scope>
    <source>
        <strain evidence="10 12">I ESC-2004</strain>
    </source>
</reference>
<dbReference type="GO" id="GO:0005886">
    <property type="term" value="C:plasma membrane"/>
    <property type="evidence" value="ECO:0007669"/>
    <property type="project" value="TreeGrafter"/>
</dbReference>
<dbReference type="InterPro" id="IPR040236">
    <property type="entry name" value="TMEM198"/>
</dbReference>
<sequence length="412" mass="45538">MRSSHPIRHHLQNPLKMAAQFLRGAEGHNRTSLDTNMPPSSTRDPPSFTPLAPPASSVLPPSGGPSIMCDDISMNYDVAPAVICAVCFVFAVLYCFFGYRFFKATMFMTGFIFGGLVTYLICLEENLLPLEGKIGASLAAGVLCGLITMLVQYVGLFMTGFNFGLLLAVASLIVLEQFTHPSTKWIPIGTMFGSGLVFALLVLYFQKSLTILGTSLFGAALLMGSLDYFIEMHLMVNYIWERIKAEEATDVCWFSWLVLALWPVAFLVGTVVQARVTGRGFDHHEAVHTRRRRKVNLKRVRRREERRDPTAAASSSAPPPRRATGDTPVSTPGSRYRHLYQIRRVNGDVISQSFIHNMQHCLSPGCLRIPTDYQQTLGPPQALSAQSSSRFIQQRALPPTPPPQTTTLDSVA</sequence>
<feature type="transmembrane region" description="Helical" evidence="8">
    <location>
        <begin position="251"/>
        <end position="272"/>
    </location>
</feature>
<dbReference type="EMBL" id="AMQN01001321">
    <property type="status" value="NOT_ANNOTATED_CDS"/>
    <property type="molecule type" value="Genomic_DNA"/>
</dbReference>
<proteinExistence type="inferred from homology"/>
<keyword evidence="3 8" id="KW-0812">Transmembrane</keyword>
<dbReference type="PANTHER" id="PTHR31247">
    <property type="entry name" value="TRANSMEMBRANE PROTEIN 198 FAMILY MEMBER"/>
    <property type="match status" value="1"/>
</dbReference>
<evidence type="ECO:0000313" key="11">
    <source>
        <dbReference type="EnsemblMetazoa" id="CapteP184147"/>
    </source>
</evidence>
<protein>
    <recommendedName>
        <fullName evidence="6">Transmembrane protein 198</fullName>
    </recommendedName>
</protein>
<evidence type="ECO:0000256" key="6">
    <source>
        <dbReference type="ARBA" id="ARBA00049737"/>
    </source>
</evidence>
<feature type="transmembrane region" description="Helical" evidence="8">
    <location>
        <begin position="105"/>
        <end position="122"/>
    </location>
</feature>
<keyword evidence="12" id="KW-1185">Reference proteome</keyword>
<feature type="region of interest" description="Disordered" evidence="7">
    <location>
        <begin position="292"/>
        <end position="336"/>
    </location>
</feature>
<dbReference type="PANTHER" id="PTHR31247:SF5">
    <property type="entry name" value="DUF4203 DOMAIN-CONTAINING PROTEIN"/>
    <property type="match status" value="1"/>
</dbReference>
<dbReference type="Pfam" id="PF13886">
    <property type="entry name" value="TM7S3_TM198"/>
    <property type="match status" value="1"/>
</dbReference>
<evidence type="ECO:0000256" key="3">
    <source>
        <dbReference type="ARBA" id="ARBA00022692"/>
    </source>
</evidence>
<dbReference type="OrthoDB" id="115781at2759"/>
<keyword evidence="5 8" id="KW-0472">Membrane</keyword>
<keyword evidence="4 8" id="KW-1133">Transmembrane helix</keyword>
<dbReference type="FunCoup" id="R7UHI8">
    <property type="interactions" value="116"/>
</dbReference>
<gene>
    <name evidence="10" type="ORF">CAPTEDRAFT_184147</name>
</gene>
<feature type="transmembrane region" description="Helical" evidence="8">
    <location>
        <begin position="211"/>
        <end position="230"/>
    </location>
</feature>
<dbReference type="EMBL" id="KB301364">
    <property type="protein sequence ID" value="ELU05665.1"/>
    <property type="molecule type" value="Genomic_DNA"/>
</dbReference>
<evidence type="ECO:0000313" key="10">
    <source>
        <dbReference type="EMBL" id="ELU05665.1"/>
    </source>
</evidence>
<feature type="transmembrane region" description="Helical" evidence="8">
    <location>
        <begin position="134"/>
        <end position="154"/>
    </location>
</feature>
<feature type="transmembrane region" description="Helical" evidence="8">
    <location>
        <begin position="160"/>
        <end position="178"/>
    </location>
</feature>
<name>R7UHI8_CAPTE</name>
<organism evidence="10">
    <name type="scientific">Capitella teleta</name>
    <name type="common">Polychaete worm</name>
    <dbReference type="NCBI Taxonomy" id="283909"/>
    <lineage>
        <taxon>Eukaryota</taxon>
        <taxon>Metazoa</taxon>
        <taxon>Spiralia</taxon>
        <taxon>Lophotrochozoa</taxon>
        <taxon>Annelida</taxon>
        <taxon>Polychaeta</taxon>
        <taxon>Sedentaria</taxon>
        <taxon>Scolecida</taxon>
        <taxon>Capitellidae</taxon>
        <taxon>Capitella</taxon>
    </lineage>
</organism>
<comment type="subcellular location">
    <subcellularLocation>
        <location evidence="1">Membrane</location>
        <topology evidence="1">Multi-pass membrane protein</topology>
    </subcellularLocation>
</comment>
<feature type="domain" description="TM7S3/TM198-like" evidence="9">
    <location>
        <begin position="84"/>
        <end position="273"/>
    </location>
</feature>
<feature type="transmembrane region" description="Helical" evidence="8">
    <location>
        <begin position="78"/>
        <end position="99"/>
    </location>
</feature>
<evidence type="ECO:0000256" key="7">
    <source>
        <dbReference type="SAM" id="MobiDB-lite"/>
    </source>
</evidence>
<evidence type="ECO:0000256" key="8">
    <source>
        <dbReference type="SAM" id="Phobius"/>
    </source>
</evidence>